<gene>
    <name evidence="2" type="ORF">HYG81_08555</name>
</gene>
<dbReference type="KEGG" id="nay:HYG81_08555"/>
<name>A0A7D6CTU0_9EURY</name>
<sequence>MFDLAEQNLRDDSPIYIVAPPDTTDDGETASIEQYHVHLPKLDSYDLIDWEPGSNTVEAGDRFEEIAPTLELLRDNREELPADSV</sequence>
<accession>A0A7D6CTU0</accession>
<feature type="region of interest" description="Disordered" evidence="1">
    <location>
        <begin position="1"/>
        <end position="26"/>
    </location>
</feature>
<dbReference type="EMBL" id="CP059154">
    <property type="protein sequence ID" value="QLK27833.1"/>
    <property type="molecule type" value="Genomic_DNA"/>
</dbReference>
<dbReference type="Proteomes" id="UP000510869">
    <property type="component" value="Chromosome"/>
</dbReference>
<reference evidence="2 3" key="1">
    <citation type="submission" date="2020-07" db="EMBL/GenBank/DDBJ databases">
        <title>Natrinema (YPL30) sp. nov. and Haloterrigena xxxxxx (YPL8) sp. nov., isolated from a salt mine.</title>
        <authorList>
            <person name="Cui H."/>
        </authorList>
    </citation>
    <scope>NUCLEOTIDE SEQUENCE [LARGE SCALE GENOMIC DNA]</scope>
    <source>
        <strain evidence="2 3">YPL13</strain>
    </source>
</reference>
<evidence type="ECO:0000313" key="3">
    <source>
        <dbReference type="Proteomes" id="UP000510869"/>
    </source>
</evidence>
<proteinExistence type="predicted"/>
<organism evidence="2 3">
    <name type="scientific">Natrinema zhouii</name>
    <dbReference type="NCBI Taxonomy" id="1710539"/>
    <lineage>
        <taxon>Archaea</taxon>
        <taxon>Methanobacteriati</taxon>
        <taxon>Methanobacteriota</taxon>
        <taxon>Stenosarchaea group</taxon>
        <taxon>Halobacteria</taxon>
        <taxon>Halobacteriales</taxon>
        <taxon>Natrialbaceae</taxon>
        <taxon>Natrinema</taxon>
    </lineage>
</organism>
<dbReference type="OrthoDB" id="174098at2157"/>
<dbReference type="AlphaFoldDB" id="A0A7D6CTU0"/>
<evidence type="ECO:0000313" key="2">
    <source>
        <dbReference type="EMBL" id="QLK27833.1"/>
    </source>
</evidence>
<protein>
    <submittedName>
        <fullName evidence="2">Uncharacterized protein</fullName>
    </submittedName>
</protein>
<evidence type="ECO:0000256" key="1">
    <source>
        <dbReference type="SAM" id="MobiDB-lite"/>
    </source>
</evidence>
<keyword evidence="3" id="KW-1185">Reference proteome</keyword>